<keyword evidence="2" id="KW-0472">Membrane</keyword>
<dbReference type="Proteomes" id="UP000318437">
    <property type="component" value="Unassembled WGS sequence"/>
</dbReference>
<organism evidence="3 4">
    <name type="scientific">Bythopirellula polymerisocia</name>
    <dbReference type="NCBI Taxonomy" id="2528003"/>
    <lineage>
        <taxon>Bacteria</taxon>
        <taxon>Pseudomonadati</taxon>
        <taxon>Planctomycetota</taxon>
        <taxon>Planctomycetia</taxon>
        <taxon>Pirellulales</taxon>
        <taxon>Lacipirellulaceae</taxon>
        <taxon>Bythopirellula</taxon>
    </lineage>
</organism>
<feature type="transmembrane region" description="Helical" evidence="2">
    <location>
        <begin position="7"/>
        <end position="28"/>
    </location>
</feature>
<dbReference type="InterPro" id="IPR045584">
    <property type="entry name" value="Pilin-like"/>
</dbReference>
<protein>
    <submittedName>
        <fullName evidence="3">Putative major pilin subunit</fullName>
    </submittedName>
</protein>
<keyword evidence="2" id="KW-0812">Transmembrane</keyword>
<dbReference type="SUPFAM" id="SSF54523">
    <property type="entry name" value="Pili subunits"/>
    <property type="match status" value="1"/>
</dbReference>
<proteinExistence type="predicted"/>
<dbReference type="OrthoDB" id="214451at2"/>
<dbReference type="EMBL" id="SJPS01000001">
    <property type="protein sequence ID" value="TWU29463.1"/>
    <property type="molecule type" value="Genomic_DNA"/>
</dbReference>
<comment type="caution">
    <text evidence="3">The sequence shown here is derived from an EMBL/GenBank/DDBJ whole genome shotgun (WGS) entry which is preliminary data.</text>
</comment>
<evidence type="ECO:0000313" key="3">
    <source>
        <dbReference type="EMBL" id="TWU29463.1"/>
    </source>
</evidence>
<evidence type="ECO:0000256" key="2">
    <source>
        <dbReference type="SAM" id="Phobius"/>
    </source>
</evidence>
<dbReference type="RefSeq" id="WP_146447489.1">
    <property type="nucleotide sequence ID" value="NZ_SJPS01000001.1"/>
</dbReference>
<dbReference type="InterPro" id="IPR000983">
    <property type="entry name" value="Bac_GSPG_pilin"/>
</dbReference>
<dbReference type="AlphaFoldDB" id="A0A5C6CWW3"/>
<dbReference type="NCBIfam" id="TIGR02532">
    <property type="entry name" value="IV_pilin_GFxxxE"/>
    <property type="match status" value="1"/>
</dbReference>
<dbReference type="GO" id="GO:0015628">
    <property type="term" value="P:protein secretion by the type II secretion system"/>
    <property type="evidence" value="ECO:0007669"/>
    <property type="project" value="InterPro"/>
</dbReference>
<dbReference type="Gene3D" id="3.30.700.10">
    <property type="entry name" value="Glycoprotein, Type 4 Pilin"/>
    <property type="match status" value="1"/>
</dbReference>
<keyword evidence="1" id="KW-0488">Methylation</keyword>
<evidence type="ECO:0000313" key="4">
    <source>
        <dbReference type="Proteomes" id="UP000318437"/>
    </source>
</evidence>
<dbReference type="GO" id="GO:0015627">
    <property type="term" value="C:type II protein secretion system complex"/>
    <property type="evidence" value="ECO:0007669"/>
    <property type="project" value="InterPro"/>
</dbReference>
<sequence length="146" mass="15264">MSHQKNAFTLIELVVVILILGILAGVGAPKLFSTSGVATENGLRQTLSVVRDGIELYSADNAGSFPTCTGDGTGAGNFHDLMKTYIRGDFPTCPVGTKDNLIKVSAVDPVVADDTTGWMYNPTTGEFICNSTSATPTNGAVTYDAL</sequence>
<evidence type="ECO:0000256" key="1">
    <source>
        <dbReference type="ARBA" id="ARBA00022481"/>
    </source>
</evidence>
<dbReference type="InterPro" id="IPR012902">
    <property type="entry name" value="N_methyl_site"/>
</dbReference>
<keyword evidence="2" id="KW-1133">Transmembrane helix</keyword>
<dbReference type="Pfam" id="PF07963">
    <property type="entry name" value="N_methyl"/>
    <property type="match status" value="1"/>
</dbReference>
<name>A0A5C6CWW3_9BACT</name>
<dbReference type="PRINTS" id="PR00813">
    <property type="entry name" value="BCTERIALGSPG"/>
</dbReference>
<accession>A0A5C6CWW3</accession>
<reference evidence="3 4" key="1">
    <citation type="submission" date="2019-02" db="EMBL/GenBank/DDBJ databases">
        <title>Deep-cultivation of Planctomycetes and their phenomic and genomic characterization uncovers novel biology.</title>
        <authorList>
            <person name="Wiegand S."/>
            <person name="Jogler M."/>
            <person name="Boedeker C."/>
            <person name="Pinto D."/>
            <person name="Vollmers J."/>
            <person name="Rivas-Marin E."/>
            <person name="Kohn T."/>
            <person name="Peeters S.H."/>
            <person name="Heuer A."/>
            <person name="Rast P."/>
            <person name="Oberbeckmann S."/>
            <person name="Bunk B."/>
            <person name="Jeske O."/>
            <person name="Meyerdierks A."/>
            <person name="Storesund J.E."/>
            <person name="Kallscheuer N."/>
            <person name="Luecker S."/>
            <person name="Lage O.M."/>
            <person name="Pohl T."/>
            <person name="Merkel B.J."/>
            <person name="Hornburger P."/>
            <person name="Mueller R.-W."/>
            <person name="Bruemmer F."/>
            <person name="Labrenz M."/>
            <person name="Spormann A.M."/>
            <person name="Op Den Camp H."/>
            <person name="Overmann J."/>
            <person name="Amann R."/>
            <person name="Jetten M.S.M."/>
            <person name="Mascher T."/>
            <person name="Medema M.H."/>
            <person name="Devos D.P."/>
            <person name="Kaster A.-K."/>
            <person name="Ovreas L."/>
            <person name="Rohde M."/>
            <person name="Galperin M.Y."/>
            <person name="Jogler C."/>
        </authorList>
    </citation>
    <scope>NUCLEOTIDE SEQUENCE [LARGE SCALE GENOMIC DNA]</scope>
    <source>
        <strain evidence="3 4">Pla144</strain>
    </source>
</reference>
<keyword evidence="4" id="KW-1185">Reference proteome</keyword>
<gene>
    <name evidence="3" type="ORF">Pla144_02410</name>
</gene>